<dbReference type="Proteomes" id="UP001179181">
    <property type="component" value="Unassembled WGS sequence"/>
</dbReference>
<organism evidence="1 2">
    <name type="scientific">Dyadobacter arcticus</name>
    <dbReference type="NCBI Taxonomy" id="1078754"/>
    <lineage>
        <taxon>Bacteria</taxon>
        <taxon>Pseudomonadati</taxon>
        <taxon>Bacteroidota</taxon>
        <taxon>Cytophagia</taxon>
        <taxon>Cytophagales</taxon>
        <taxon>Spirosomataceae</taxon>
        <taxon>Dyadobacter</taxon>
    </lineage>
</organism>
<dbReference type="RefSeq" id="WP_167268229.1">
    <property type="nucleotide sequence ID" value="NZ_JAASQJ010000001.1"/>
</dbReference>
<sequence>MEFITTVDTFTYPMNRLPHFRDQIDKMRELAEVYNFDNLPVKLFFLGDERSGLRYRVDCTDPNTKDRIEYVLRQYKQQNSVLV</sequence>
<evidence type="ECO:0000313" key="1">
    <source>
        <dbReference type="EMBL" id="NIJ52127.1"/>
    </source>
</evidence>
<keyword evidence="2" id="KW-1185">Reference proteome</keyword>
<gene>
    <name evidence="1" type="ORF">FHS68_001283</name>
</gene>
<proteinExistence type="predicted"/>
<protein>
    <submittedName>
        <fullName evidence="1">Uncharacterized protein</fullName>
    </submittedName>
</protein>
<accession>A0ABX0UGJ5</accession>
<name>A0ABX0UGJ5_9BACT</name>
<dbReference type="EMBL" id="JAASQJ010000001">
    <property type="protein sequence ID" value="NIJ52127.1"/>
    <property type="molecule type" value="Genomic_DNA"/>
</dbReference>
<evidence type="ECO:0000313" key="2">
    <source>
        <dbReference type="Proteomes" id="UP001179181"/>
    </source>
</evidence>
<comment type="caution">
    <text evidence="1">The sequence shown here is derived from an EMBL/GenBank/DDBJ whole genome shotgun (WGS) entry which is preliminary data.</text>
</comment>
<reference evidence="1 2" key="1">
    <citation type="submission" date="2020-03" db="EMBL/GenBank/DDBJ databases">
        <title>Genomic Encyclopedia of Type Strains, Phase IV (KMG-IV): sequencing the most valuable type-strain genomes for metagenomic binning, comparative biology and taxonomic classification.</title>
        <authorList>
            <person name="Goeker M."/>
        </authorList>
    </citation>
    <scope>NUCLEOTIDE SEQUENCE [LARGE SCALE GENOMIC DNA]</scope>
    <source>
        <strain evidence="1 2">DSM 102865</strain>
    </source>
</reference>